<sequence>MSYLNKIILFFTLFFGSVVSAQTHSAWLSVKSDNEAITYQFDSFEDLDENLDKILSDFEPITEKRKKEKPAEFQIEITVTKANVKGSTTVIKSVLTNQTELESDMINFKKQLVNLLSSL</sequence>
<feature type="chain" id="PRO_5045841106" evidence="1">
    <location>
        <begin position="22"/>
        <end position="119"/>
    </location>
</feature>
<feature type="signal peptide" evidence="1">
    <location>
        <begin position="1"/>
        <end position="21"/>
    </location>
</feature>
<evidence type="ECO:0000313" key="2">
    <source>
        <dbReference type="EMBL" id="MDI9255987.1"/>
    </source>
</evidence>
<proteinExistence type="predicted"/>
<dbReference type="EMBL" id="JASGBP010000001">
    <property type="protein sequence ID" value="MDI9255987.1"/>
    <property type="molecule type" value="Genomic_DNA"/>
</dbReference>
<keyword evidence="1" id="KW-0732">Signal</keyword>
<gene>
    <name evidence="2" type="ORF">QHT84_01020</name>
</gene>
<comment type="caution">
    <text evidence="2">The sequence shown here is derived from an EMBL/GenBank/DDBJ whole genome shotgun (WGS) entry which is preliminary data.</text>
</comment>
<name>A0ABT6XLN3_9FLAO</name>
<evidence type="ECO:0000256" key="1">
    <source>
        <dbReference type="SAM" id="SignalP"/>
    </source>
</evidence>
<accession>A0ABT6XLN3</accession>
<organism evidence="2 3">
    <name type="scientific">Flavobacterium sedimenticola</name>
    <dbReference type="NCBI Taxonomy" id="3043286"/>
    <lineage>
        <taxon>Bacteria</taxon>
        <taxon>Pseudomonadati</taxon>
        <taxon>Bacteroidota</taxon>
        <taxon>Flavobacteriia</taxon>
        <taxon>Flavobacteriales</taxon>
        <taxon>Flavobacteriaceae</taxon>
        <taxon>Flavobacterium</taxon>
    </lineage>
</organism>
<dbReference type="Proteomes" id="UP001230035">
    <property type="component" value="Unassembled WGS sequence"/>
</dbReference>
<protein>
    <submittedName>
        <fullName evidence="2">Uncharacterized protein</fullName>
    </submittedName>
</protein>
<reference evidence="2 3" key="1">
    <citation type="submission" date="2023-05" db="EMBL/GenBank/DDBJ databases">
        <title>Flavobacterium sedimenti sp. nov., isolated from the sediment.</title>
        <authorList>
            <person name="Wu N."/>
        </authorList>
    </citation>
    <scope>NUCLEOTIDE SEQUENCE [LARGE SCALE GENOMIC DNA]</scope>
    <source>
        <strain evidence="2 3">YZ-48</strain>
    </source>
</reference>
<dbReference type="RefSeq" id="WP_283237674.1">
    <property type="nucleotide sequence ID" value="NZ_JASGBP010000001.1"/>
</dbReference>
<evidence type="ECO:0000313" key="3">
    <source>
        <dbReference type="Proteomes" id="UP001230035"/>
    </source>
</evidence>
<keyword evidence="3" id="KW-1185">Reference proteome</keyword>